<accession>W1J7S0</accession>
<evidence type="ECO:0000313" key="3">
    <source>
        <dbReference type="Proteomes" id="UP000019197"/>
    </source>
</evidence>
<name>W1J7S0_9GAMM</name>
<keyword evidence="1" id="KW-1133">Transmembrane helix</keyword>
<proteinExistence type="predicted"/>
<dbReference type="Proteomes" id="UP000019197">
    <property type="component" value="Unassembled WGS sequence"/>
</dbReference>
<sequence length="45" mass="5439">MKRNLLPYHTCIFFVVYIINYLRSLKNIIALIRFPLRVTIEILES</sequence>
<keyword evidence="1" id="KW-0472">Membrane</keyword>
<evidence type="ECO:0000313" key="2">
    <source>
        <dbReference type="EMBL" id="CDL86063.1"/>
    </source>
</evidence>
<evidence type="ECO:0000256" key="1">
    <source>
        <dbReference type="SAM" id="Phobius"/>
    </source>
</evidence>
<gene>
    <name evidence="2" type="ORF">XCR1_2700012</name>
</gene>
<protein>
    <submittedName>
        <fullName evidence="2">Uncharacterized protein</fullName>
    </submittedName>
</protein>
<reference evidence="2 3" key="1">
    <citation type="submission" date="2013-11" db="EMBL/GenBank/DDBJ databases">
        <title>Draft genome sequence and annotation of the entomopathogenic bacterium, Xenorhabdus cabanillasi strain JM26.</title>
        <authorList>
            <person name="Gualtieri M."/>
            <person name="Ogier J.C."/>
            <person name="Pages S."/>
            <person name="Givaudan A."/>
            <person name="Gaudriault S."/>
        </authorList>
    </citation>
    <scope>NUCLEOTIDE SEQUENCE [LARGE SCALE GENOMIC DNA]</scope>
    <source>
        <strain evidence="2 3">JM26</strain>
    </source>
</reference>
<dbReference type="AlphaFoldDB" id="W1J7S0"/>
<keyword evidence="1" id="KW-0812">Transmembrane</keyword>
<comment type="caution">
    <text evidence="2">The sequence shown here is derived from an EMBL/GenBank/DDBJ whole genome shotgun (WGS) entry which is preliminary data.</text>
</comment>
<dbReference type="EMBL" id="CBXE010000191">
    <property type="protein sequence ID" value="CDL86063.1"/>
    <property type="molecule type" value="Genomic_DNA"/>
</dbReference>
<feature type="transmembrane region" description="Helical" evidence="1">
    <location>
        <begin position="6"/>
        <end position="23"/>
    </location>
</feature>
<organism evidence="2 3">
    <name type="scientific">Xenorhabdus cabanillasii JM26</name>
    <dbReference type="NCBI Taxonomy" id="1427517"/>
    <lineage>
        <taxon>Bacteria</taxon>
        <taxon>Pseudomonadati</taxon>
        <taxon>Pseudomonadota</taxon>
        <taxon>Gammaproteobacteria</taxon>
        <taxon>Enterobacterales</taxon>
        <taxon>Morganellaceae</taxon>
        <taxon>Xenorhabdus</taxon>
    </lineage>
</organism>